<comment type="caution">
    <text evidence="4">The sequence shown here is derived from an EMBL/GenBank/DDBJ whole genome shotgun (WGS) entry which is preliminary data.</text>
</comment>
<dbReference type="NCBIfam" id="NF006905">
    <property type="entry name" value="PRK09399.1"/>
    <property type="match status" value="1"/>
</dbReference>
<feature type="compositionally biased region" description="Basic and acidic residues" evidence="3">
    <location>
        <begin position="1"/>
        <end position="13"/>
    </location>
</feature>
<dbReference type="Pfam" id="PF08179">
    <property type="entry name" value="SspP"/>
    <property type="match status" value="1"/>
</dbReference>
<dbReference type="OrthoDB" id="2691914at2"/>
<proteinExistence type="evidence at transcript level"/>
<dbReference type="EMBL" id="LQQY01000034">
    <property type="protein sequence ID" value="KZE45279.1"/>
    <property type="molecule type" value="Genomic_DNA"/>
</dbReference>
<keyword evidence="1 2" id="KW-0749">Sporulation</keyword>
<evidence type="ECO:0000256" key="2">
    <source>
        <dbReference type="HAMAP-Rule" id="MF_00666"/>
    </source>
</evidence>
<dbReference type="GO" id="GO:0030436">
    <property type="term" value="P:asexual sporulation"/>
    <property type="evidence" value="ECO:0007669"/>
    <property type="project" value="UniProtKB-UniRule"/>
</dbReference>
<dbReference type="HAMAP" id="MF_00666">
    <property type="entry name" value="SspP"/>
    <property type="match status" value="1"/>
</dbReference>
<accession>A0A165J4K8</accession>
<comment type="induction">
    <text evidence="2">Expressed only in the forespore compartment of sporulating cells.</text>
</comment>
<feature type="region of interest" description="Disordered" evidence="3">
    <location>
        <begin position="1"/>
        <end position="45"/>
    </location>
</feature>
<dbReference type="RefSeq" id="WP_063191536.1">
    <property type="nucleotide sequence ID" value="NZ_CAXQIX010000033.1"/>
</dbReference>
<dbReference type="Proteomes" id="UP000076510">
    <property type="component" value="Unassembled WGS sequence"/>
</dbReference>
<evidence type="ECO:0000256" key="3">
    <source>
        <dbReference type="SAM" id="MobiDB-lite"/>
    </source>
</evidence>
<dbReference type="AlphaFoldDB" id="A0A165J4K8"/>
<organism evidence="4 5">
    <name type="scientific">Rossellomorea marisflavi</name>
    <dbReference type="NCBI Taxonomy" id="189381"/>
    <lineage>
        <taxon>Bacteria</taxon>
        <taxon>Bacillati</taxon>
        <taxon>Bacillota</taxon>
        <taxon>Bacilli</taxon>
        <taxon>Bacillales</taxon>
        <taxon>Bacillaceae</taxon>
        <taxon>Rossellomorea</taxon>
    </lineage>
</organism>
<dbReference type="GeneID" id="89534720"/>
<dbReference type="GO" id="GO:0030435">
    <property type="term" value="P:sporulation resulting in formation of a cellular spore"/>
    <property type="evidence" value="ECO:0007669"/>
    <property type="project" value="UniProtKB-KW"/>
</dbReference>
<evidence type="ECO:0000313" key="5">
    <source>
        <dbReference type="Proteomes" id="UP000076510"/>
    </source>
</evidence>
<reference evidence="5" key="1">
    <citation type="submission" date="2016-01" db="EMBL/GenBank/DDBJ databases">
        <title>Whole genome sequencing of Bhargavaea cecembensis T14.</title>
        <authorList>
            <person name="Hong K.W."/>
        </authorList>
    </citation>
    <scope>NUCLEOTIDE SEQUENCE [LARGE SCALE GENOMIC DNA]</scope>
    <source>
        <strain evidence="5">M19</strain>
    </source>
</reference>
<name>A0A165J4K8_9BACI</name>
<protein>
    <recommendedName>
        <fullName evidence="2">Small, acid-soluble spore protein P</fullName>
        <shortName evidence="2">SASP P</shortName>
    </recommendedName>
</protein>
<gene>
    <name evidence="2 4" type="primary">sspP</name>
    <name evidence="4" type="ORF">AV649_03530</name>
</gene>
<feature type="compositionally biased region" description="Basic residues" evidence="3">
    <location>
        <begin position="27"/>
        <end position="45"/>
    </location>
</feature>
<comment type="subcellular location">
    <subcellularLocation>
        <location evidence="2">Spore core</location>
    </subcellularLocation>
</comment>
<evidence type="ECO:0000256" key="1">
    <source>
        <dbReference type="ARBA" id="ARBA00022969"/>
    </source>
</evidence>
<dbReference type="InterPro" id="IPR012614">
    <property type="entry name" value="SASP_SspP"/>
</dbReference>
<evidence type="ECO:0000313" key="4">
    <source>
        <dbReference type="EMBL" id="KZE45279.1"/>
    </source>
</evidence>
<comment type="similarity">
    <text evidence="2">Belongs to the SspP family.</text>
</comment>
<sequence length="45" mass="5275">MEKHTPKDIRKNAPEQSGQPKPLSGSHKVKNRNHSRQKHNQHHDM</sequence>